<name>I4W0N5_9GAMM</name>
<dbReference type="GO" id="GO:0051539">
    <property type="term" value="F:4 iron, 4 sulfur cluster binding"/>
    <property type="evidence" value="ECO:0007669"/>
    <property type="project" value="UniProtKB-KW"/>
</dbReference>
<evidence type="ECO:0000313" key="12">
    <source>
        <dbReference type="Proteomes" id="UP000003226"/>
    </source>
</evidence>
<dbReference type="InterPro" id="IPR003473">
    <property type="entry name" value="NadA"/>
</dbReference>
<dbReference type="EMBL" id="AJXT01000024">
    <property type="protein sequence ID" value="EIL93026.1"/>
    <property type="molecule type" value="Genomic_DNA"/>
</dbReference>
<keyword evidence="9" id="KW-0411">Iron-sulfur</keyword>
<comment type="cofactor">
    <cofactor evidence="1">
        <name>[4Fe-4S] cluster</name>
        <dbReference type="ChEBI" id="CHEBI:49883"/>
    </cofactor>
</comment>
<dbReference type="EC" id="2.5.1.72" evidence="3 10"/>
<evidence type="ECO:0000256" key="4">
    <source>
        <dbReference type="ARBA" id="ARBA00022485"/>
    </source>
</evidence>
<dbReference type="InterPro" id="IPR036094">
    <property type="entry name" value="NadA_sf"/>
</dbReference>
<dbReference type="GO" id="GO:0005829">
    <property type="term" value="C:cytosol"/>
    <property type="evidence" value="ECO:0007669"/>
    <property type="project" value="TreeGrafter"/>
</dbReference>
<evidence type="ECO:0000256" key="8">
    <source>
        <dbReference type="ARBA" id="ARBA00023004"/>
    </source>
</evidence>
<dbReference type="eggNOG" id="COG0379">
    <property type="taxonomic scope" value="Bacteria"/>
</dbReference>
<keyword evidence="5" id="KW-0662">Pyridine nucleotide biosynthesis</keyword>
<dbReference type="SUPFAM" id="SSF142754">
    <property type="entry name" value="NadA-like"/>
    <property type="match status" value="1"/>
</dbReference>
<keyword evidence="12" id="KW-1185">Reference proteome</keyword>
<proteinExistence type="predicted"/>
<dbReference type="PANTHER" id="PTHR30573">
    <property type="entry name" value="QUINOLINATE SYNTHETASE A"/>
    <property type="match status" value="1"/>
</dbReference>
<keyword evidence="7" id="KW-0479">Metal-binding</keyword>
<evidence type="ECO:0000256" key="5">
    <source>
        <dbReference type="ARBA" id="ARBA00022642"/>
    </source>
</evidence>
<dbReference type="STRING" id="1163407.UU7_09660"/>
<keyword evidence="8" id="KW-0408">Iron</keyword>
<dbReference type="NCBIfam" id="TIGR00550">
    <property type="entry name" value="nadA"/>
    <property type="match status" value="1"/>
</dbReference>
<dbReference type="AlphaFoldDB" id="I4W0N5"/>
<evidence type="ECO:0000256" key="7">
    <source>
        <dbReference type="ARBA" id="ARBA00022723"/>
    </source>
</evidence>
<reference evidence="11 12" key="1">
    <citation type="journal article" date="2012" name="J. Bacteriol.">
        <title>Genome sequences for six rhodanobacter strains, isolated from soils and the terrestrial subsurface, with variable denitrification capabilities.</title>
        <authorList>
            <person name="Kostka J.E."/>
            <person name="Green S.J."/>
            <person name="Rishishwar L."/>
            <person name="Prakash O."/>
            <person name="Katz L.S."/>
            <person name="Marino-Ramirez L."/>
            <person name="Jordan I.K."/>
            <person name="Munk C."/>
            <person name="Ivanova N."/>
            <person name="Mikhailova N."/>
            <person name="Watson D.B."/>
            <person name="Brown S.D."/>
            <person name="Palumbo A.V."/>
            <person name="Brooks S.C."/>
        </authorList>
    </citation>
    <scope>NUCLEOTIDE SEQUENCE [LARGE SCALE GENOMIC DNA]</scope>
    <source>
        <strain evidence="11 12">B39</strain>
    </source>
</reference>
<evidence type="ECO:0000313" key="11">
    <source>
        <dbReference type="EMBL" id="EIL93026.1"/>
    </source>
</evidence>
<gene>
    <name evidence="11" type="ORF">UU7_09660</name>
</gene>
<dbReference type="GO" id="GO:0034628">
    <property type="term" value="P:'de novo' NAD+ biosynthetic process from L-aspartate"/>
    <property type="evidence" value="ECO:0007669"/>
    <property type="project" value="TreeGrafter"/>
</dbReference>
<dbReference type="UniPathway" id="UPA00253">
    <property type="reaction ID" value="UER00327"/>
</dbReference>
<organism evidence="11 12">
    <name type="scientific">Rhodanobacter spathiphylli B39</name>
    <dbReference type="NCBI Taxonomy" id="1163407"/>
    <lineage>
        <taxon>Bacteria</taxon>
        <taxon>Pseudomonadati</taxon>
        <taxon>Pseudomonadota</taxon>
        <taxon>Gammaproteobacteria</taxon>
        <taxon>Lysobacterales</taxon>
        <taxon>Rhodanobacteraceae</taxon>
        <taxon>Rhodanobacter</taxon>
    </lineage>
</organism>
<dbReference type="PANTHER" id="PTHR30573:SF0">
    <property type="entry name" value="QUINOLINATE SYNTHASE, CHLOROPLASTIC"/>
    <property type="match status" value="1"/>
</dbReference>
<dbReference type="NCBIfam" id="NF006878">
    <property type="entry name" value="PRK09375.1-2"/>
    <property type="match status" value="1"/>
</dbReference>
<keyword evidence="6" id="KW-0808">Transferase</keyword>
<keyword evidence="4" id="KW-0004">4Fe-4S</keyword>
<evidence type="ECO:0000256" key="9">
    <source>
        <dbReference type="ARBA" id="ARBA00023014"/>
    </source>
</evidence>
<dbReference type="Pfam" id="PF02445">
    <property type="entry name" value="NadA"/>
    <property type="match status" value="1"/>
</dbReference>
<evidence type="ECO:0000256" key="6">
    <source>
        <dbReference type="ARBA" id="ARBA00022679"/>
    </source>
</evidence>
<dbReference type="PATRIC" id="fig|1163407.3.peg.1943"/>
<dbReference type="Gene3D" id="3.40.50.10800">
    <property type="entry name" value="NadA-like"/>
    <property type="match status" value="3"/>
</dbReference>
<sequence>MPGSPARRVRRIVASPPDAPFLSSKAITMTDLANLPVPVWRDELEHDYAALAERLEPLVPCLEIPLHLPWIEAINQLKKQRGAVIMAHSYQSPEIFHGVADITGDSLGLAQAAADCDAELIVLCGVHFMAETAKILAPHKTVLLPDLEAGCSLASSITAADVLALRAQHPGVPVVSYANTSAAVKAQSDAICTSANAVQVVESMGTDQVIFLPDEFLGRHVAKQTAVEIILWHGRCEVHERFTAQEVRHVREQFGTRVVAHPECSPEVLAEADFVGSTTAMGKWLARERPARVAMVTECSMADNLKSQFPQTEFIKPCNLCPHMQRITLQNIYACLRDLRHAIEIPADVSQRARAALERMLAVGRRERV</sequence>
<dbReference type="NCBIfam" id="NF006879">
    <property type="entry name" value="PRK09375.1-4"/>
    <property type="match status" value="1"/>
</dbReference>
<comment type="caution">
    <text evidence="11">The sequence shown here is derived from an EMBL/GenBank/DDBJ whole genome shotgun (WGS) entry which is preliminary data.</text>
</comment>
<evidence type="ECO:0000256" key="1">
    <source>
        <dbReference type="ARBA" id="ARBA00001966"/>
    </source>
</evidence>
<evidence type="ECO:0000256" key="3">
    <source>
        <dbReference type="ARBA" id="ARBA00012669"/>
    </source>
</evidence>
<comment type="pathway">
    <text evidence="2">Cofactor biosynthesis; NAD(+) biosynthesis; quinolinate from iminoaspartate: step 1/1.</text>
</comment>
<protein>
    <recommendedName>
        <fullName evidence="3 10">Quinolinate synthase</fullName>
        <ecNumber evidence="3 10">2.5.1.72</ecNumber>
    </recommendedName>
</protein>
<dbReference type="Proteomes" id="UP000003226">
    <property type="component" value="Unassembled WGS sequence"/>
</dbReference>
<dbReference type="GO" id="GO:0008987">
    <property type="term" value="F:quinolinate synthetase A activity"/>
    <property type="evidence" value="ECO:0007669"/>
    <property type="project" value="UniProtKB-UniRule"/>
</dbReference>
<dbReference type="GO" id="GO:0046872">
    <property type="term" value="F:metal ion binding"/>
    <property type="evidence" value="ECO:0007669"/>
    <property type="project" value="UniProtKB-KW"/>
</dbReference>
<evidence type="ECO:0000256" key="2">
    <source>
        <dbReference type="ARBA" id="ARBA00005065"/>
    </source>
</evidence>
<accession>I4W0N5</accession>
<evidence type="ECO:0000256" key="10">
    <source>
        <dbReference type="NCBIfam" id="TIGR00550"/>
    </source>
</evidence>